<dbReference type="EMBL" id="BK014734">
    <property type="protein sequence ID" value="DAD73330.1"/>
    <property type="molecule type" value="Genomic_DNA"/>
</dbReference>
<accession>A0A8S5LTT4</accession>
<protein>
    <submittedName>
        <fullName evidence="1">Uncharacterized protein</fullName>
    </submittedName>
</protein>
<evidence type="ECO:0000313" key="1">
    <source>
        <dbReference type="EMBL" id="DAD73330.1"/>
    </source>
</evidence>
<name>A0A8S5LTT4_9CAUD</name>
<reference evidence="1" key="1">
    <citation type="journal article" date="2021" name="Proc. Natl. Acad. Sci. U.S.A.">
        <title>A Catalog of Tens of Thousands of Viruses from Human Metagenomes Reveals Hidden Associations with Chronic Diseases.</title>
        <authorList>
            <person name="Tisza M.J."/>
            <person name="Buck C.B."/>
        </authorList>
    </citation>
    <scope>NUCLEOTIDE SEQUENCE</scope>
    <source>
        <strain evidence="1">CtOIB27</strain>
    </source>
</reference>
<proteinExistence type="predicted"/>
<sequence length="125" mass="14129">MLDKAEIRKEIARLEYEESSYHNYAMLADLYVIRQQMQKDEQGSRGTRLHAYSGDSAPIVQTEAPQASAPQTVGSYGDSDFLRAIEGKKPSTVWPIMDELMDTLAVVNARVYNSVMQKIKRGESR</sequence>
<organism evidence="1">
    <name type="scientific">Siphoviridae sp. ctOIB27</name>
    <dbReference type="NCBI Taxonomy" id="2826308"/>
    <lineage>
        <taxon>Viruses</taxon>
        <taxon>Duplodnaviria</taxon>
        <taxon>Heunggongvirae</taxon>
        <taxon>Uroviricota</taxon>
        <taxon>Caudoviricetes</taxon>
    </lineage>
</organism>